<dbReference type="GO" id="GO:0016705">
    <property type="term" value="F:oxidoreductase activity, acting on paired donors, with incorporation or reduction of molecular oxygen"/>
    <property type="evidence" value="ECO:0007669"/>
    <property type="project" value="InterPro"/>
</dbReference>
<dbReference type="InterPro" id="IPR050766">
    <property type="entry name" value="Bact_Lucif_Oxidored"/>
</dbReference>
<gene>
    <name evidence="2" type="ORF">PSEMO_21820</name>
</gene>
<dbReference type="InterPro" id="IPR036661">
    <property type="entry name" value="Luciferase-like_sf"/>
</dbReference>
<dbReference type="SUPFAM" id="SSF51679">
    <property type="entry name" value="Bacterial luciferase-like"/>
    <property type="match status" value="1"/>
</dbReference>
<dbReference type="OrthoDB" id="7903015at2"/>
<accession>A0A1Q9R640</accession>
<dbReference type="Proteomes" id="UP000186736">
    <property type="component" value="Unassembled WGS sequence"/>
</dbReference>
<evidence type="ECO:0000259" key="1">
    <source>
        <dbReference type="Pfam" id="PF00296"/>
    </source>
</evidence>
<dbReference type="GO" id="GO:0005829">
    <property type="term" value="C:cytosol"/>
    <property type="evidence" value="ECO:0007669"/>
    <property type="project" value="TreeGrafter"/>
</dbReference>
<name>A0A1Q9R640_PSEPU</name>
<dbReference type="RefSeq" id="WP_075803123.1">
    <property type="nucleotide sequence ID" value="NZ_MKZO01000017.1"/>
</dbReference>
<dbReference type="PANTHER" id="PTHR30137:SF15">
    <property type="entry name" value="BLL6902 PROTEIN"/>
    <property type="match status" value="1"/>
</dbReference>
<dbReference type="PANTHER" id="PTHR30137">
    <property type="entry name" value="LUCIFERASE-LIKE MONOOXYGENASE"/>
    <property type="match status" value="1"/>
</dbReference>
<dbReference type="Gene3D" id="3.20.20.30">
    <property type="entry name" value="Luciferase-like domain"/>
    <property type="match status" value="1"/>
</dbReference>
<reference evidence="2 3" key="1">
    <citation type="submission" date="2016-10" db="EMBL/GenBank/DDBJ databases">
        <title>Genome Sequence of Pseudomonas putida GM4FR.</title>
        <authorList>
            <person name="Poehlein A."/>
            <person name="Wemheuer F."/>
            <person name="Hollensteiner J."/>
            <person name="Wemheuer B."/>
        </authorList>
    </citation>
    <scope>NUCLEOTIDE SEQUENCE [LARGE SCALE GENOMIC DNA]</scope>
    <source>
        <strain evidence="2 3">GM4FR</strain>
    </source>
</reference>
<protein>
    <recommendedName>
        <fullName evidence="1">Luciferase-like domain-containing protein</fullName>
    </recommendedName>
</protein>
<dbReference type="AlphaFoldDB" id="A0A1Q9R640"/>
<dbReference type="Pfam" id="PF00296">
    <property type="entry name" value="Bac_luciferase"/>
    <property type="match status" value="1"/>
</dbReference>
<dbReference type="InterPro" id="IPR011251">
    <property type="entry name" value="Luciferase-like_dom"/>
</dbReference>
<organism evidence="2 3">
    <name type="scientific">Pseudomonas putida</name>
    <name type="common">Arthrobacter siderocapsulatus</name>
    <dbReference type="NCBI Taxonomy" id="303"/>
    <lineage>
        <taxon>Bacteria</taxon>
        <taxon>Pseudomonadati</taxon>
        <taxon>Pseudomonadota</taxon>
        <taxon>Gammaproteobacteria</taxon>
        <taxon>Pseudomonadales</taxon>
        <taxon>Pseudomonadaceae</taxon>
        <taxon>Pseudomonas</taxon>
    </lineage>
</organism>
<evidence type="ECO:0000313" key="2">
    <source>
        <dbReference type="EMBL" id="OLS62828.1"/>
    </source>
</evidence>
<comment type="caution">
    <text evidence="2">The sequence shown here is derived from an EMBL/GenBank/DDBJ whole genome shotgun (WGS) entry which is preliminary data.</text>
</comment>
<dbReference type="EMBL" id="MKZO01000017">
    <property type="protein sequence ID" value="OLS62828.1"/>
    <property type="molecule type" value="Genomic_DNA"/>
</dbReference>
<sequence length="334" mass="36476">MSGGFSLGFLSRVYQTEYNPRVYRETLELFEAAEALGFDTGWVAQHHFASEQGRLPSPLVLLSAIAQRTRRIGLGSGIIVLPQEPALRLAEDAAVLDLLSNGRLELGLGAGFDPDTFNAFGLAHDQRHRDYENNLQRLQTALGNGPLNHDGLRLQPLAPSLGGRLWEATSRVELVAARGNGLIMAPNPHLPTRAGIELVQRYRDAWTGDNGTPARIARVQGVFPLAHTAALREDIQRYLARQKSIGVYQGPLDGDFEDTLRRLGVLHGAPEAIIEGLEDGPRLGRHDHLIVQVQSASTPLRDAIRALQIIAEDVAPALGWRPALARTAKEFSLS</sequence>
<proteinExistence type="predicted"/>
<evidence type="ECO:0000313" key="3">
    <source>
        <dbReference type="Proteomes" id="UP000186736"/>
    </source>
</evidence>
<feature type="domain" description="Luciferase-like" evidence="1">
    <location>
        <begin position="18"/>
        <end position="241"/>
    </location>
</feature>